<name>A0ABY7W1X0_9BACT</name>
<dbReference type="PANTHER" id="PTHR33383:SF1">
    <property type="entry name" value="MEMBRANE PROTEIN INSERTION EFFICIENCY FACTOR-RELATED"/>
    <property type="match status" value="1"/>
</dbReference>
<reference evidence="2 3" key="1">
    <citation type="submission" date="2023-02" db="EMBL/GenBank/DDBJ databases">
        <title>Genome sequence of Lentisphaera profundi SAORIC-696.</title>
        <authorList>
            <person name="Kim e."/>
            <person name="Cho J.-C."/>
            <person name="Choi A."/>
            <person name="Kang I."/>
        </authorList>
    </citation>
    <scope>NUCLEOTIDE SEQUENCE [LARGE SCALE GENOMIC DNA]</scope>
    <source>
        <strain evidence="2 3">SAORIC-696</strain>
    </source>
</reference>
<comment type="function">
    <text evidence="1">Could be involved in insertion of integral membrane proteins into the membrane.</text>
</comment>
<protein>
    <recommendedName>
        <fullName evidence="1">Putative membrane protein insertion efficiency factor</fullName>
    </recommendedName>
</protein>
<comment type="similarity">
    <text evidence="1">Belongs to the UPF0161 family.</text>
</comment>
<accession>A0ABY7W1X0</accession>
<evidence type="ECO:0000313" key="2">
    <source>
        <dbReference type="EMBL" id="WDE99473.1"/>
    </source>
</evidence>
<dbReference type="SMART" id="SM01234">
    <property type="entry name" value="Haemolytic"/>
    <property type="match status" value="1"/>
</dbReference>
<comment type="subcellular location">
    <subcellularLocation>
        <location evidence="1">Cell membrane</location>
        <topology evidence="1">Peripheral membrane protein</topology>
        <orientation evidence="1">Cytoplasmic side</orientation>
    </subcellularLocation>
</comment>
<keyword evidence="1" id="KW-1003">Cell membrane</keyword>
<dbReference type="NCBIfam" id="TIGR00278">
    <property type="entry name" value="membrane protein insertion efficiency factor YidD"/>
    <property type="match status" value="1"/>
</dbReference>
<evidence type="ECO:0000313" key="3">
    <source>
        <dbReference type="Proteomes" id="UP001214250"/>
    </source>
</evidence>
<dbReference type="Pfam" id="PF01809">
    <property type="entry name" value="YidD"/>
    <property type="match status" value="1"/>
</dbReference>
<dbReference type="EMBL" id="CP117812">
    <property type="protein sequence ID" value="WDE99473.1"/>
    <property type="molecule type" value="Genomic_DNA"/>
</dbReference>
<dbReference type="InterPro" id="IPR002696">
    <property type="entry name" value="Membr_insert_effic_factor_YidD"/>
</dbReference>
<dbReference type="HAMAP" id="MF_00386">
    <property type="entry name" value="UPF0161_YidD"/>
    <property type="match status" value="1"/>
</dbReference>
<sequence>MAAHVAILLVTFYKKCLSPLFPATCRFEPTCSMYSSQALSTHGFLRGLWLTTKRILKCHPFYRGSSCDPVPGKDVTNKEK</sequence>
<dbReference type="RefSeq" id="WP_274154328.1">
    <property type="nucleotide sequence ID" value="NZ_CP117812.1"/>
</dbReference>
<gene>
    <name evidence="2" type="primary">yidD</name>
    <name evidence="2" type="ORF">PQO03_21725</name>
</gene>
<organism evidence="2 3">
    <name type="scientific">Lentisphaera profundi</name>
    <dbReference type="NCBI Taxonomy" id="1658616"/>
    <lineage>
        <taxon>Bacteria</taxon>
        <taxon>Pseudomonadati</taxon>
        <taxon>Lentisphaerota</taxon>
        <taxon>Lentisphaeria</taxon>
        <taxon>Lentisphaerales</taxon>
        <taxon>Lentisphaeraceae</taxon>
        <taxon>Lentisphaera</taxon>
    </lineage>
</organism>
<keyword evidence="3" id="KW-1185">Reference proteome</keyword>
<dbReference type="PANTHER" id="PTHR33383">
    <property type="entry name" value="MEMBRANE PROTEIN INSERTION EFFICIENCY FACTOR-RELATED"/>
    <property type="match status" value="1"/>
</dbReference>
<proteinExistence type="inferred from homology"/>
<evidence type="ECO:0000256" key="1">
    <source>
        <dbReference type="HAMAP-Rule" id="MF_00386"/>
    </source>
</evidence>
<keyword evidence="1" id="KW-0472">Membrane</keyword>
<dbReference type="Proteomes" id="UP001214250">
    <property type="component" value="Chromosome 2"/>
</dbReference>